<dbReference type="OrthoDB" id="9803927at2"/>
<evidence type="ECO:0000256" key="1">
    <source>
        <dbReference type="ARBA" id="ARBA00022801"/>
    </source>
</evidence>
<dbReference type="Gene3D" id="2.130.10.10">
    <property type="entry name" value="YVTN repeat-like/Quinoprotein amine dehydrogenase"/>
    <property type="match status" value="2"/>
</dbReference>
<name>A0A068NX73_FIMGI</name>
<dbReference type="InterPro" id="IPR015943">
    <property type="entry name" value="WD40/YVTN_repeat-like_dom_sf"/>
</dbReference>
<protein>
    <submittedName>
        <fullName evidence="2">40-residue YVTN family beta-propeller repeat protein</fullName>
    </submittedName>
</protein>
<dbReference type="Gene3D" id="3.40.720.10">
    <property type="entry name" value="Alkaline Phosphatase, subunit A"/>
    <property type="match status" value="1"/>
</dbReference>
<dbReference type="EMBL" id="CP007139">
    <property type="protein sequence ID" value="AIE87385.1"/>
    <property type="molecule type" value="Genomic_DNA"/>
</dbReference>
<dbReference type="eggNOG" id="COG3511">
    <property type="taxonomic scope" value="Bacteria"/>
</dbReference>
<dbReference type="Pfam" id="PF04185">
    <property type="entry name" value="Phosphoesterase"/>
    <property type="match status" value="1"/>
</dbReference>
<sequence length="850" mass="92664">MGAGKILVIGAVVAGLGASALTLLSRRDDKRRIVTGKYISPQGEQTEVGSFPINIALSPDRRYFVVTNVGFRQQLSVLDSVTGKLLSRTQFLARAKQDKALYYGLAFRQEGSRTLLYASQGSEDVVGVFELSSDGQLERVSRFADPPPAYKNKIPHHVAGVAVSADGRTLFAVNNQSHAENGFTGSVSFIDTGNGTVTKEVKVPAFPYSVVAVVRGPMAGKRIYVSCERDGVVASIDTESGAVTTIRTGGGPTSLLLNRDNTALYVSNSNGDTVSALDVATNRVTDTLLLRQGDLRGIPGATPLGMVLAPDQETLYVALGDMNAVAVVDVKAHRVRGLVDAGWYPTAVALSPDGRHLFVANAKGVQTRNPNDKPVRDWGQYHPNIIEGTVSHLLLSDVEKGLAASTARVLDNNLATGHAATAISRQFTRPPVKHVVYVIKENRTYDQVFGDISRANGDASLCLFPREVTPNQHALADRFALLDNFYVCAEVSADGWNWSTSGMGNAYTERNVPYNYSGRGRAYDFEGTNNGTSVDLEGMRDVATSAGGYLWDQAAKARKSYRNYGFFVEGKPGKAGEAEHEEATKRALTRQTCTDFREFDMAYPDSDAWRKLGVAPAPRQLKAYGSHKDGCRMDTFHREFNAYVAKGEFPSLVTIRLPRNHTVGTADGMGSARAMVADNDYAVGQLVDLISHSPFWKDTVICVLEDDAQAGFDHVDCHRSPALVISPYIERGKLDSRFYNTDSMLRTIELLIGLRPMNTYDVIAPPIDVFSGRAANMDPYAAILPAKEIVGEVNRRDAYRSRDSARLISRMSEESLADFELNDILWGSIKGANAPRPQLRGVRWNARDLD</sequence>
<accession>A0A068NX73</accession>
<keyword evidence="1" id="KW-0378">Hydrolase</keyword>
<dbReference type="SUPFAM" id="SSF53649">
    <property type="entry name" value="Alkaline phosphatase-like"/>
    <property type="match status" value="1"/>
</dbReference>
<gene>
    <name evidence="2" type="ORF">OP10G_4017</name>
</gene>
<dbReference type="GO" id="GO:0016788">
    <property type="term" value="F:hydrolase activity, acting on ester bonds"/>
    <property type="evidence" value="ECO:0007669"/>
    <property type="project" value="InterPro"/>
</dbReference>
<dbReference type="KEGG" id="fgi:OP10G_4017"/>
<reference evidence="2 3" key="1">
    <citation type="journal article" date="2014" name="PLoS ONE">
        <title>The first complete genome sequence of the class fimbriimonadia in the phylum armatimonadetes.</title>
        <authorList>
            <person name="Hu Z.Y."/>
            <person name="Wang Y.Z."/>
            <person name="Im W.T."/>
            <person name="Wang S.Y."/>
            <person name="Zhao G.P."/>
            <person name="Zheng H.J."/>
            <person name="Quan Z.X."/>
        </authorList>
    </citation>
    <scope>NUCLEOTIDE SEQUENCE [LARGE SCALE GENOMIC DNA]</scope>
    <source>
        <strain evidence="2">Gsoil 348</strain>
    </source>
</reference>
<dbReference type="InterPro" id="IPR051200">
    <property type="entry name" value="Host-pathogen_enzymatic-act"/>
</dbReference>
<dbReference type="PANTHER" id="PTHR47197:SF3">
    <property type="entry name" value="DIHYDRO-HEME D1 DEHYDROGENASE"/>
    <property type="match status" value="1"/>
</dbReference>
<evidence type="ECO:0000313" key="3">
    <source>
        <dbReference type="Proteomes" id="UP000027982"/>
    </source>
</evidence>
<dbReference type="SUPFAM" id="SSF51004">
    <property type="entry name" value="C-terminal (heme d1) domain of cytochrome cd1-nitrite reductase"/>
    <property type="match status" value="1"/>
</dbReference>
<dbReference type="InterPro" id="IPR011048">
    <property type="entry name" value="Haem_d1_sf"/>
</dbReference>
<organism evidence="2 3">
    <name type="scientific">Fimbriimonas ginsengisoli Gsoil 348</name>
    <dbReference type="NCBI Taxonomy" id="661478"/>
    <lineage>
        <taxon>Bacteria</taxon>
        <taxon>Bacillati</taxon>
        <taxon>Armatimonadota</taxon>
        <taxon>Fimbriimonadia</taxon>
        <taxon>Fimbriimonadales</taxon>
        <taxon>Fimbriimonadaceae</taxon>
        <taxon>Fimbriimonas</taxon>
    </lineage>
</organism>
<dbReference type="SUPFAM" id="SSF50974">
    <property type="entry name" value="Nitrous oxide reductase, N-terminal domain"/>
    <property type="match status" value="1"/>
</dbReference>
<dbReference type="InterPro" id="IPR007312">
    <property type="entry name" value="Phosphoesterase"/>
</dbReference>
<dbReference type="STRING" id="661478.OP10G_4017"/>
<dbReference type="PANTHER" id="PTHR47197">
    <property type="entry name" value="PROTEIN NIRF"/>
    <property type="match status" value="1"/>
</dbReference>
<proteinExistence type="predicted"/>
<dbReference type="HOGENOM" id="CLU_012789_0_0_0"/>
<dbReference type="eggNOG" id="COG3391">
    <property type="taxonomic scope" value="Bacteria"/>
</dbReference>
<dbReference type="InterPro" id="IPR011045">
    <property type="entry name" value="N2O_reductase_N"/>
</dbReference>
<dbReference type="RefSeq" id="WP_025228714.1">
    <property type="nucleotide sequence ID" value="NZ_CP007139.1"/>
</dbReference>
<dbReference type="AlphaFoldDB" id="A0A068NX73"/>
<evidence type="ECO:0000313" key="2">
    <source>
        <dbReference type="EMBL" id="AIE87385.1"/>
    </source>
</evidence>
<keyword evidence="3" id="KW-1185">Reference proteome</keyword>
<dbReference type="InterPro" id="IPR017850">
    <property type="entry name" value="Alkaline_phosphatase_core_sf"/>
</dbReference>
<dbReference type="Proteomes" id="UP000027982">
    <property type="component" value="Chromosome"/>
</dbReference>